<dbReference type="EMBL" id="QXJC01000010">
    <property type="protein sequence ID" value="RID97161.1"/>
    <property type="molecule type" value="Genomic_DNA"/>
</dbReference>
<dbReference type="RefSeq" id="WP_119110388.1">
    <property type="nucleotide sequence ID" value="NZ_QXJC01000010.1"/>
</dbReference>
<comment type="caution">
    <text evidence="1">The sequence shown here is derived from an EMBL/GenBank/DDBJ whole genome shotgun (WGS) entry which is preliminary data.</text>
</comment>
<protein>
    <submittedName>
        <fullName evidence="1">Uncharacterized protein</fullName>
    </submittedName>
</protein>
<dbReference type="Proteomes" id="UP000266302">
    <property type="component" value="Unassembled WGS sequence"/>
</dbReference>
<proteinExistence type="predicted"/>
<dbReference type="OrthoDB" id="9156075at2"/>
<name>A0A398C6Q9_9BURK</name>
<keyword evidence="2" id="KW-1185">Reference proteome</keyword>
<reference evidence="1 2" key="1">
    <citation type="submission" date="2018-09" db="EMBL/GenBank/DDBJ databases">
        <title>Draft genome of Simplicispira sp. NY-02.</title>
        <authorList>
            <person name="Im W.T."/>
        </authorList>
    </citation>
    <scope>NUCLEOTIDE SEQUENCE [LARGE SCALE GENOMIC DNA]</scope>
    <source>
        <strain evidence="1 2">NY-02</strain>
    </source>
</reference>
<sequence>MKIQFLNDRLAPDVESQPCVELHHWRILVRGNGDMHLAAQLDSGSLRVTSRLQCMEVSRGMVRTESGRSYRLCAPPEEDELLRPLIELNALRNLLMISGDVSQAIWNAIDAGAWPAGSAVLLPPLQ</sequence>
<dbReference type="AlphaFoldDB" id="A0A398C6Q9"/>
<evidence type="ECO:0000313" key="1">
    <source>
        <dbReference type="EMBL" id="RID97161.1"/>
    </source>
</evidence>
<evidence type="ECO:0000313" key="2">
    <source>
        <dbReference type="Proteomes" id="UP000266302"/>
    </source>
</evidence>
<accession>A0A398C6Q9</accession>
<organism evidence="1 2">
    <name type="scientific">Simplicispira hankyongi</name>
    <dbReference type="NCBI Taxonomy" id="2315688"/>
    <lineage>
        <taxon>Bacteria</taxon>
        <taxon>Pseudomonadati</taxon>
        <taxon>Pseudomonadota</taxon>
        <taxon>Betaproteobacteria</taxon>
        <taxon>Burkholderiales</taxon>
        <taxon>Comamonadaceae</taxon>
        <taxon>Simplicispira</taxon>
    </lineage>
</organism>
<gene>
    <name evidence="1" type="ORF">D3F03_15760</name>
</gene>